<dbReference type="Proteomes" id="UP000724874">
    <property type="component" value="Unassembled WGS sequence"/>
</dbReference>
<comment type="caution">
    <text evidence="10">The sequence shown here is derived from an EMBL/GenBank/DDBJ whole genome shotgun (WGS) entry which is preliminary data.</text>
</comment>
<dbReference type="SUPFAM" id="SSF51445">
    <property type="entry name" value="(Trans)glycosidases"/>
    <property type="match status" value="1"/>
</dbReference>
<name>A0A9P5TER6_GYMJU</name>
<dbReference type="Gene3D" id="3.20.20.80">
    <property type="entry name" value="Glycosidases"/>
    <property type="match status" value="1"/>
</dbReference>
<dbReference type="InterPro" id="IPR055235">
    <property type="entry name" value="ASD1_cat"/>
</dbReference>
<feature type="signal peptide" evidence="8">
    <location>
        <begin position="1"/>
        <end position="20"/>
    </location>
</feature>
<dbReference type="SUPFAM" id="SSF49785">
    <property type="entry name" value="Galactose-binding domain-like"/>
    <property type="match status" value="1"/>
</dbReference>
<keyword evidence="6 10" id="KW-0378">Hydrolase</keyword>
<dbReference type="Pfam" id="PF22848">
    <property type="entry name" value="ASD1_dom"/>
    <property type="match status" value="1"/>
</dbReference>
<accession>A0A9P5TER6</accession>
<evidence type="ECO:0000256" key="3">
    <source>
        <dbReference type="ARBA" id="ARBA00007186"/>
    </source>
</evidence>
<evidence type="ECO:0000256" key="4">
    <source>
        <dbReference type="ARBA" id="ARBA00012670"/>
    </source>
</evidence>
<sequence length="593" mass="63739">MWSFNFIGLALILLASRVMALTVTVSATASHPVPSTLFGQMFESGDGGLYAELLQNRAFQLVTPGTAAALNGWQAVNGANISVIAETEPVSSALPNALQISVPAGTTGSVGFSNTGFSGIKVTAGTKYKTSFFYRFPSRFKSNLKTVISLQSTSGQVFGSATVQLSGSQTSWKQVTATITARTGTSTISNLFTVAFDGVSASGQSINFAMFSLFPPTFKDRENGMRVDIAEALAEAGPSFFRLPGGNNLEGQTPSTRWQWNATVGSLLDRPGREGDWGYVNTDGLGLFEYLNWCEDVGMQPIMAIWAGYSLDGQSIAEGDLQPYIQQAADQTNSFAIAALRASLGRPEPFILNYVEVGNEFIATTNPFSPIISPNPADYDIHVYQTPSWFAQNSFFYDTFEGEYAAISTNASDIFGIPATGRLTFPTMQSSAGEAAFMTGLERNSDIVFAASYAPLLGHVTYNQWLTFLLASAGAVYRSTSYYVQKLFSLNRGDEYIPSTLPSPSGTLFWSVVRKTSTRQIIIKHRSTCHFVLPFSHVAATGTAQVLTGPETGSNTPTDPNLIVPVNSTIHTGKTFTYTAPAVSVNVLTFTAF</sequence>
<comment type="pathway">
    <text evidence="2">Glycan metabolism; L-arabinan degradation.</text>
</comment>
<evidence type="ECO:0000256" key="1">
    <source>
        <dbReference type="ARBA" id="ARBA00001462"/>
    </source>
</evidence>
<comment type="catalytic activity">
    <reaction evidence="1">
        <text>Hydrolysis of terminal non-reducing alpha-L-arabinofuranoside residues in alpha-L-arabinosides.</text>
        <dbReference type="EC" id="3.2.1.55"/>
    </reaction>
</comment>
<evidence type="ECO:0000256" key="5">
    <source>
        <dbReference type="ARBA" id="ARBA00022729"/>
    </source>
</evidence>
<dbReference type="InterPro" id="IPR013780">
    <property type="entry name" value="Glyco_hydro_b"/>
</dbReference>
<evidence type="ECO:0000313" key="11">
    <source>
        <dbReference type="Proteomes" id="UP000724874"/>
    </source>
</evidence>
<keyword evidence="7" id="KW-0325">Glycoprotein</keyword>
<proteinExistence type="inferred from homology"/>
<keyword evidence="11" id="KW-1185">Reference proteome</keyword>
<reference evidence="10" key="1">
    <citation type="submission" date="2020-11" db="EMBL/GenBank/DDBJ databases">
        <authorList>
            <consortium name="DOE Joint Genome Institute"/>
            <person name="Ahrendt S."/>
            <person name="Riley R."/>
            <person name="Andreopoulos W."/>
            <person name="LaButti K."/>
            <person name="Pangilinan J."/>
            <person name="Ruiz-duenas F.J."/>
            <person name="Barrasa J.M."/>
            <person name="Sanchez-Garcia M."/>
            <person name="Camarero S."/>
            <person name="Miyauchi S."/>
            <person name="Serrano A."/>
            <person name="Linde D."/>
            <person name="Babiker R."/>
            <person name="Drula E."/>
            <person name="Ayuso-Fernandez I."/>
            <person name="Pacheco R."/>
            <person name="Padilla G."/>
            <person name="Ferreira P."/>
            <person name="Barriuso J."/>
            <person name="Kellner H."/>
            <person name="Castanera R."/>
            <person name="Alfaro M."/>
            <person name="Ramirez L."/>
            <person name="Pisabarro A.G."/>
            <person name="Kuo A."/>
            <person name="Tritt A."/>
            <person name="Lipzen A."/>
            <person name="He G."/>
            <person name="Yan M."/>
            <person name="Ng V."/>
            <person name="Cullen D."/>
            <person name="Martin F."/>
            <person name="Rosso M.-N."/>
            <person name="Henrissat B."/>
            <person name="Hibbett D."/>
            <person name="Martinez A.T."/>
            <person name="Grigoriev I.V."/>
        </authorList>
    </citation>
    <scope>NUCLEOTIDE SEQUENCE</scope>
    <source>
        <strain evidence="10">AH 44721</strain>
    </source>
</reference>
<dbReference type="AlphaFoldDB" id="A0A9P5TER6"/>
<dbReference type="PANTHER" id="PTHR31776">
    <property type="entry name" value="ALPHA-L-ARABINOFURANOSIDASE 1"/>
    <property type="match status" value="1"/>
</dbReference>
<feature type="chain" id="PRO_5040114671" description="non-reducing end alpha-L-arabinofuranosidase" evidence="8">
    <location>
        <begin position="21"/>
        <end position="593"/>
    </location>
</feature>
<evidence type="ECO:0000256" key="8">
    <source>
        <dbReference type="SAM" id="SignalP"/>
    </source>
</evidence>
<dbReference type="EC" id="3.2.1.55" evidence="4"/>
<gene>
    <name evidence="10" type="ORF">CPB84DRAFT_1801419</name>
</gene>
<evidence type="ECO:0000313" key="10">
    <source>
        <dbReference type="EMBL" id="KAF8870965.1"/>
    </source>
</evidence>
<dbReference type="EMBL" id="JADNYJ010000330">
    <property type="protein sequence ID" value="KAF8870965.1"/>
    <property type="molecule type" value="Genomic_DNA"/>
</dbReference>
<evidence type="ECO:0000256" key="7">
    <source>
        <dbReference type="ARBA" id="ARBA00023180"/>
    </source>
</evidence>
<dbReference type="PANTHER" id="PTHR31776:SF0">
    <property type="entry name" value="ALPHA-L-ARABINOFURANOSIDASE 1"/>
    <property type="match status" value="1"/>
</dbReference>
<feature type="domain" description="Alpha-L-arabinofuranosidase C-terminal" evidence="9">
    <location>
        <begin position="424"/>
        <end position="584"/>
    </location>
</feature>
<dbReference type="GO" id="GO:0046556">
    <property type="term" value="F:alpha-L-arabinofuranosidase activity"/>
    <property type="evidence" value="ECO:0007669"/>
    <property type="project" value="UniProtKB-EC"/>
</dbReference>
<comment type="similarity">
    <text evidence="3">Belongs to the glycosyl hydrolase 51 family.</text>
</comment>
<dbReference type="Gene3D" id="2.60.40.1180">
    <property type="entry name" value="Golgi alpha-mannosidase II"/>
    <property type="match status" value="1"/>
</dbReference>
<evidence type="ECO:0000256" key="2">
    <source>
        <dbReference type="ARBA" id="ARBA00004834"/>
    </source>
</evidence>
<keyword evidence="5 8" id="KW-0732">Signal</keyword>
<protein>
    <recommendedName>
        <fullName evidence="4">non-reducing end alpha-L-arabinofuranosidase</fullName>
        <ecNumber evidence="4">3.2.1.55</ecNumber>
    </recommendedName>
</protein>
<dbReference type="InterPro" id="IPR051563">
    <property type="entry name" value="Glycosyl_Hydrolase_51"/>
</dbReference>
<evidence type="ECO:0000256" key="6">
    <source>
        <dbReference type="ARBA" id="ARBA00022801"/>
    </source>
</evidence>
<dbReference type="InterPro" id="IPR017853">
    <property type="entry name" value="GH"/>
</dbReference>
<dbReference type="Gene3D" id="2.60.120.260">
    <property type="entry name" value="Galactose-binding domain-like"/>
    <property type="match status" value="1"/>
</dbReference>
<dbReference type="InterPro" id="IPR010720">
    <property type="entry name" value="Alpha-L-AF_C"/>
</dbReference>
<dbReference type="Pfam" id="PF06964">
    <property type="entry name" value="Alpha-L-AF_C"/>
    <property type="match status" value="1"/>
</dbReference>
<dbReference type="GO" id="GO:0046373">
    <property type="term" value="P:L-arabinose metabolic process"/>
    <property type="evidence" value="ECO:0007669"/>
    <property type="project" value="InterPro"/>
</dbReference>
<dbReference type="SMART" id="SM00813">
    <property type="entry name" value="Alpha-L-AF_C"/>
    <property type="match status" value="1"/>
</dbReference>
<dbReference type="OrthoDB" id="406864at2759"/>
<dbReference type="InterPro" id="IPR008979">
    <property type="entry name" value="Galactose-bd-like_sf"/>
</dbReference>
<evidence type="ECO:0000259" key="9">
    <source>
        <dbReference type="SMART" id="SM00813"/>
    </source>
</evidence>
<organism evidence="10 11">
    <name type="scientific">Gymnopilus junonius</name>
    <name type="common">Spectacular rustgill mushroom</name>
    <name type="synonym">Gymnopilus spectabilis subsp. junonius</name>
    <dbReference type="NCBI Taxonomy" id="109634"/>
    <lineage>
        <taxon>Eukaryota</taxon>
        <taxon>Fungi</taxon>
        <taxon>Dikarya</taxon>
        <taxon>Basidiomycota</taxon>
        <taxon>Agaricomycotina</taxon>
        <taxon>Agaricomycetes</taxon>
        <taxon>Agaricomycetidae</taxon>
        <taxon>Agaricales</taxon>
        <taxon>Agaricineae</taxon>
        <taxon>Hymenogastraceae</taxon>
        <taxon>Gymnopilus</taxon>
    </lineage>
</organism>